<dbReference type="PROSITE" id="PS50096">
    <property type="entry name" value="IQ"/>
    <property type="match status" value="1"/>
</dbReference>
<dbReference type="PROSITE" id="PS50250">
    <property type="entry name" value="PCI"/>
    <property type="match status" value="1"/>
</dbReference>
<evidence type="ECO:0000256" key="3">
    <source>
        <dbReference type="SAM" id="MobiDB-lite"/>
    </source>
</evidence>
<keyword evidence="5" id="KW-1185">Reference proteome</keyword>
<dbReference type="InterPro" id="IPR045237">
    <property type="entry name" value="COPS7/eIF3m"/>
</dbReference>
<feature type="domain" description="PCI" evidence="4">
    <location>
        <begin position="1"/>
        <end position="93"/>
    </location>
</feature>
<dbReference type="PANTHER" id="PTHR15350:SF5">
    <property type="entry name" value="COP9 SIGNALOSOME COMPLEX SUBUNIT 7"/>
    <property type="match status" value="1"/>
</dbReference>
<dbReference type="WBParaSite" id="TREG1_57190.2">
    <property type="protein sequence ID" value="TREG1_57190.2"/>
    <property type="gene ID" value="TREG1_57190"/>
</dbReference>
<dbReference type="GO" id="GO:0008180">
    <property type="term" value="C:COP9 signalosome"/>
    <property type="evidence" value="ECO:0007669"/>
    <property type="project" value="UniProtKB-KW"/>
</dbReference>
<evidence type="ECO:0000313" key="5">
    <source>
        <dbReference type="Proteomes" id="UP000050795"/>
    </source>
</evidence>
<sequence>MNLFCYGTFETYASNHSAYPELRPAHIRKLKQLSIIDEAHNQKRIPYDLLFKKLGLTSSRDLEDLIIELFYLEAITGKLDQQKALLEVDSAVGRDIRIEEIPQLHQKLDSWCNQVENVLAHIASEIKGVNDRRCQSEMHQKEISEASLSIKEALRGQLAKSDARGLRMDVDDLLVHPDVLDNRVENSRQSSSNAESGVGDRDGRSRMTVFRNLRHGKSSKIQ</sequence>
<reference evidence="6" key="2">
    <citation type="submission" date="2023-11" db="UniProtKB">
        <authorList>
            <consortium name="WormBaseParasite"/>
        </authorList>
    </citation>
    <scope>IDENTIFICATION</scope>
</reference>
<keyword evidence="2" id="KW-0736">Signalosome</keyword>
<dbReference type="SMART" id="SM00088">
    <property type="entry name" value="PINT"/>
    <property type="match status" value="1"/>
</dbReference>
<organism evidence="5 6">
    <name type="scientific">Trichobilharzia regenti</name>
    <name type="common">Nasal bird schistosome</name>
    <dbReference type="NCBI Taxonomy" id="157069"/>
    <lineage>
        <taxon>Eukaryota</taxon>
        <taxon>Metazoa</taxon>
        <taxon>Spiralia</taxon>
        <taxon>Lophotrochozoa</taxon>
        <taxon>Platyhelminthes</taxon>
        <taxon>Trematoda</taxon>
        <taxon>Digenea</taxon>
        <taxon>Strigeidida</taxon>
        <taxon>Schistosomatoidea</taxon>
        <taxon>Schistosomatidae</taxon>
        <taxon>Trichobilharzia</taxon>
    </lineage>
</organism>
<comment type="similarity">
    <text evidence="1">Belongs to the CSN7/EIF3M family. CSN7 subfamily.</text>
</comment>
<dbReference type="InterPro" id="IPR000717">
    <property type="entry name" value="PCI_dom"/>
</dbReference>
<evidence type="ECO:0000313" key="6">
    <source>
        <dbReference type="WBParaSite" id="TREG1_57190.2"/>
    </source>
</evidence>
<evidence type="ECO:0000259" key="4">
    <source>
        <dbReference type="PROSITE" id="PS50250"/>
    </source>
</evidence>
<name>A0AA85JWB0_TRIRE</name>
<evidence type="ECO:0000256" key="2">
    <source>
        <dbReference type="ARBA" id="ARBA00022790"/>
    </source>
</evidence>
<dbReference type="AlphaFoldDB" id="A0AA85JWB0"/>
<dbReference type="Pfam" id="PF01399">
    <property type="entry name" value="PCI"/>
    <property type="match status" value="1"/>
</dbReference>
<dbReference type="PANTHER" id="PTHR15350">
    <property type="entry name" value="COP9 SIGNALOSOME COMPLEX SUBUNIT 7/DENDRITIC CELL PROTEIN GA17"/>
    <property type="match status" value="1"/>
</dbReference>
<feature type="region of interest" description="Disordered" evidence="3">
    <location>
        <begin position="181"/>
        <end position="222"/>
    </location>
</feature>
<feature type="compositionally biased region" description="Basic residues" evidence="3">
    <location>
        <begin position="212"/>
        <end position="222"/>
    </location>
</feature>
<reference evidence="5" key="1">
    <citation type="submission" date="2022-06" db="EMBL/GenBank/DDBJ databases">
        <authorList>
            <person name="Berger JAMES D."/>
            <person name="Berger JAMES D."/>
        </authorList>
    </citation>
    <scope>NUCLEOTIDE SEQUENCE [LARGE SCALE GENOMIC DNA]</scope>
</reference>
<dbReference type="Proteomes" id="UP000050795">
    <property type="component" value="Unassembled WGS sequence"/>
</dbReference>
<accession>A0AA85JWB0</accession>
<protein>
    <submittedName>
        <fullName evidence="6">PCI domain-containing protein</fullName>
    </submittedName>
</protein>
<proteinExistence type="inferred from homology"/>
<evidence type="ECO:0000256" key="1">
    <source>
        <dbReference type="ARBA" id="ARBA00008482"/>
    </source>
</evidence>